<accession>A0A0J6FTD4</accession>
<evidence type="ECO:0000256" key="6">
    <source>
        <dbReference type="SAM" id="MobiDB-lite"/>
    </source>
</evidence>
<evidence type="ECO:0000256" key="1">
    <source>
        <dbReference type="ARBA" id="ARBA00004496"/>
    </source>
</evidence>
<comment type="subcellular location">
    <subcellularLocation>
        <location evidence="1">Cytoplasm</location>
    </subcellularLocation>
</comment>
<dbReference type="Proteomes" id="UP000054567">
    <property type="component" value="Unassembled WGS sequence"/>
</dbReference>
<dbReference type="FunFam" id="1.25.10.10:FF:000219">
    <property type="entry name" value="Importin subunit beta-2"/>
    <property type="match status" value="1"/>
</dbReference>
<reference evidence="7 8" key="1">
    <citation type="submission" date="2007-06" db="EMBL/GenBank/DDBJ databases">
        <title>The Genome Sequence of Coccidioides posadasii RMSCC_3488.</title>
        <authorList>
            <consortium name="Coccidioides Genome Resources Consortium"/>
            <consortium name="The Broad Institute Genome Sequencing Platform"/>
            <person name="Henn M.R."/>
            <person name="Sykes S."/>
            <person name="Young S."/>
            <person name="Jaffe D."/>
            <person name="Berlin A."/>
            <person name="Alvarez P."/>
            <person name="Butler J."/>
            <person name="Gnerre S."/>
            <person name="Grabherr M."/>
            <person name="Mauceli E."/>
            <person name="Brockman W."/>
            <person name="Kodira C."/>
            <person name="Alvarado L."/>
            <person name="Zeng Q."/>
            <person name="Crawford M."/>
            <person name="Antoine C."/>
            <person name="Devon K."/>
            <person name="Galgiani J."/>
            <person name="Orsborn K."/>
            <person name="Lewis M.L."/>
            <person name="Nusbaum C."/>
            <person name="Galagan J."/>
            <person name="Birren B."/>
        </authorList>
    </citation>
    <scope>NUCLEOTIDE SEQUENCE [LARGE SCALE GENOMIC DNA]</scope>
    <source>
        <strain evidence="7 8">RMSCC 3488</strain>
    </source>
</reference>
<keyword evidence="5" id="KW-0653">Protein transport</keyword>
<evidence type="ECO:0000256" key="3">
    <source>
        <dbReference type="ARBA" id="ARBA00022490"/>
    </source>
</evidence>
<dbReference type="GO" id="GO:0006606">
    <property type="term" value="P:protein import into nucleus"/>
    <property type="evidence" value="ECO:0007669"/>
    <property type="project" value="InterPro"/>
</dbReference>
<dbReference type="Pfam" id="PF13513">
    <property type="entry name" value="HEAT_EZ"/>
    <property type="match status" value="1"/>
</dbReference>
<feature type="compositionally biased region" description="Acidic residues" evidence="6">
    <location>
        <begin position="389"/>
        <end position="410"/>
    </location>
</feature>
<dbReference type="AlphaFoldDB" id="A0A0J6FTD4"/>
<dbReference type="FunFam" id="1.25.10.10:FF:000313">
    <property type="entry name" value="Importin beta-2 subunit, putative"/>
    <property type="match status" value="1"/>
</dbReference>
<reference evidence="8" key="2">
    <citation type="journal article" date="2009" name="Genome Res.">
        <title>Comparative genomic analyses of the human fungal pathogens Coccidioides and their relatives.</title>
        <authorList>
            <person name="Sharpton T.J."/>
            <person name="Stajich J.E."/>
            <person name="Rounsley S.D."/>
            <person name="Gardner M.J."/>
            <person name="Wortman J.R."/>
            <person name="Jordar V.S."/>
            <person name="Maiti R."/>
            <person name="Kodira C.D."/>
            <person name="Neafsey D.E."/>
            <person name="Zeng Q."/>
            <person name="Hung C.-Y."/>
            <person name="McMahan C."/>
            <person name="Muszewska A."/>
            <person name="Grynberg M."/>
            <person name="Mandel M.A."/>
            <person name="Kellner E.M."/>
            <person name="Barker B.M."/>
            <person name="Galgiani J.N."/>
            <person name="Orbach M.J."/>
            <person name="Kirkland T.N."/>
            <person name="Cole G.T."/>
            <person name="Henn M.R."/>
            <person name="Birren B.W."/>
            <person name="Taylor J.W."/>
        </authorList>
    </citation>
    <scope>NUCLEOTIDE SEQUENCE [LARGE SCALE GENOMIC DNA]</scope>
    <source>
        <strain evidence="8">RMSCC 3488</strain>
    </source>
</reference>
<dbReference type="InterPro" id="IPR011989">
    <property type="entry name" value="ARM-like"/>
</dbReference>
<sequence>MQRALQSAIVNMAWQPEEEPLRQLAGFLNDSLNGFDHAVQKHAEHMLAQATSSPDFVNYLSYLICTAQVPSAIGFDANQYVVIRVAAAMNLKTKLRVAYGTITPNSLGYIRSSSMVALQDPSGQVRNASGSIISEMVKQGGVLSWPTLFEELLSLVGNSTGSVPIVTQESAMSALEKVCEDNRKILDRDYQGQRPLSIILPKLMEFTASPSPKVRSMALSTVQMFISSRPDALMGALDTFVHELFKLAHDQDTDVRKTVCQSIVQLVDVAPDKLAPHMEGLVNYIIMQQNNIEDPELALDAAEFWLTVGEQKQLQQSLVPYLGKVIPVLLHNMIYDEDDAALLAGEEDDAEFEDKEEELRPQFAKSKGARLPGLKSGDQPNGDGKAAQEEDDLSDGEIEDDSDYGDDPEDEWTVRKCSAAALDVFATVYHQPVFETILPYLRDNLKHAKWTNREAAVLALGAIADGCMDSVTPHLPELIPYLISLLSDPEPIVRKITCWCLGRYSEWAAHLEPTEKARFFEPMMEGILHRMLDNNKKVQEAAASAFTSLEEKSDANLIPYCQPILRQFVLCFQKYKDRNMYVLYDCVQTLAESVMSELAKPELVEILMPALIERWNKVSDQSRELFPLLECLGYIASAYGDAFSPFAPPIFARCIKILYENIQEYINAVNNATGDEPDKDFLVTSLDLLSCIIQAIDPQKSGELVANSQPRFFDLLCYCLQDPNGEVRLSSYALLGDCAINLFPHLQQFLPTIMPVLIKQLDLDLIRDDDSASGLSVINNACWACGEIAIHAKAAMAPYLESLYQAFAIIMSNEEVPDSVNENAAIALGRLGSGCPEQLAPHLARFAEMFLRSMSKVEFTREKSSSFLGFNQVVQQNPKAMESCLGEYFHAIALFPMKSLSQPEFTSLQHSFQQVLQGYKSLIPDFNAFLSSLPVNVTRKLQSSYQL</sequence>
<evidence type="ECO:0000256" key="4">
    <source>
        <dbReference type="ARBA" id="ARBA00022737"/>
    </source>
</evidence>
<keyword evidence="4" id="KW-0677">Repeat</keyword>
<dbReference type="VEuPathDB" id="FungiDB:CPAG_08673"/>
<evidence type="ECO:0000256" key="2">
    <source>
        <dbReference type="ARBA" id="ARBA00022448"/>
    </source>
</evidence>
<evidence type="ECO:0000256" key="5">
    <source>
        <dbReference type="ARBA" id="ARBA00022927"/>
    </source>
</evidence>
<keyword evidence="2" id="KW-0813">Transport</keyword>
<proteinExistence type="predicted"/>
<protein>
    <submittedName>
        <fullName evidence="7">Transportin-1</fullName>
    </submittedName>
</protein>
<dbReference type="EMBL" id="DS268114">
    <property type="protein sequence ID" value="KMM72379.1"/>
    <property type="molecule type" value="Genomic_DNA"/>
</dbReference>
<dbReference type="OrthoDB" id="951172at2759"/>
<organism evidence="7 8">
    <name type="scientific">Coccidioides posadasii RMSCC 3488</name>
    <dbReference type="NCBI Taxonomy" id="454284"/>
    <lineage>
        <taxon>Eukaryota</taxon>
        <taxon>Fungi</taxon>
        <taxon>Dikarya</taxon>
        <taxon>Ascomycota</taxon>
        <taxon>Pezizomycotina</taxon>
        <taxon>Eurotiomycetes</taxon>
        <taxon>Eurotiomycetidae</taxon>
        <taxon>Onygenales</taxon>
        <taxon>Onygenaceae</taxon>
        <taxon>Coccidioides</taxon>
    </lineage>
</organism>
<keyword evidence="3" id="KW-0963">Cytoplasm</keyword>
<dbReference type="PANTHER" id="PTHR10527">
    <property type="entry name" value="IMPORTIN BETA"/>
    <property type="match status" value="1"/>
</dbReference>
<evidence type="ECO:0000313" key="8">
    <source>
        <dbReference type="Proteomes" id="UP000054567"/>
    </source>
</evidence>
<evidence type="ECO:0000313" key="7">
    <source>
        <dbReference type="EMBL" id="KMM72379.1"/>
    </source>
</evidence>
<name>A0A0J6FTD4_COCPO</name>
<reference evidence="8" key="3">
    <citation type="journal article" date="2010" name="Genome Res.">
        <title>Population genomic sequencing of Coccidioides fungi reveals recent hybridization and transposon control.</title>
        <authorList>
            <person name="Neafsey D.E."/>
            <person name="Barker B.M."/>
            <person name="Sharpton T.J."/>
            <person name="Stajich J.E."/>
            <person name="Park D.J."/>
            <person name="Whiston E."/>
            <person name="Hung C.-Y."/>
            <person name="McMahan C."/>
            <person name="White J."/>
            <person name="Sykes S."/>
            <person name="Heiman D."/>
            <person name="Young S."/>
            <person name="Zeng Q."/>
            <person name="Abouelleil A."/>
            <person name="Aftuck L."/>
            <person name="Bessette D."/>
            <person name="Brown A."/>
            <person name="FitzGerald M."/>
            <person name="Lui A."/>
            <person name="Macdonald J.P."/>
            <person name="Priest M."/>
            <person name="Orbach M.J."/>
            <person name="Galgiani J.N."/>
            <person name="Kirkland T.N."/>
            <person name="Cole G.T."/>
            <person name="Birren B.W."/>
            <person name="Henn M.R."/>
            <person name="Taylor J.W."/>
            <person name="Rounsley S.D."/>
        </authorList>
    </citation>
    <scope>NUCLEOTIDE SEQUENCE [LARGE SCALE GENOMIC DNA]</scope>
    <source>
        <strain evidence="8">RMSCC 3488</strain>
    </source>
</reference>
<feature type="region of interest" description="Disordered" evidence="6">
    <location>
        <begin position="349"/>
        <end position="410"/>
    </location>
</feature>
<dbReference type="GO" id="GO:0005737">
    <property type="term" value="C:cytoplasm"/>
    <property type="evidence" value="ECO:0007669"/>
    <property type="project" value="UniProtKB-SubCell"/>
</dbReference>
<dbReference type="InterPro" id="IPR016024">
    <property type="entry name" value="ARM-type_fold"/>
</dbReference>
<gene>
    <name evidence="7" type="ORF">CPAG_08673</name>
</gene>
<dbReference type="SUPFAM" id="SSF48371">
    <property type="entry name" value="ARM repeat"/>
    <property type="match status" value="1"/>
</dbReference>
<dbReference type="Gene3D" id="1.25.10.10">
    <property type="entry name" value="Leucine-rich Repeat Variant"/>
    <property type="match status" value="2"/>
</dbReference>
<dbReference type="InterPro" id="IPR040122">
    <property type="entry name" value="Importin_beta"/>
</dbReference>